<accession>A0A061SCH0</accession>
<feature type="non-terminal residue" evidence="2">
    <location>
        <position position="158"/>
    </location>
</feature>
<organism evidence="2">
    <name type="scientific">Tetraselmis sp. GSL018</name>
    <dbReference type="NCBI Taxonomy" id="582737"/>
    <lineage>
        <taxon>Eukaryota</taxon>
        <taxon>Viridiplantae</taxon>
        <taxon>Chlorophyta</taxon>
        <taxon>core chlorophytes</taxon>
        <taxon>Chlorodendrophyceae</taxon>
        <taxon>Chlorodendrales</taxon>
        <taxon>Chlorodendraceae</taxon>
        <taxon>Tetraselmis</taxon>
    </lineage>
</organism>
<evidence type="ECO:0000313" key="2">
    <source>
        <dbReference type="EMBL" id="JAC80724.1"/>
    </source>
</evidence>
<evidence type="ECO:0000256" key="1">
    <source>
        <dbReference type="SAM" id="MobiDB-lite"/>
    </source>
</evidence>
<dbReference type="AlphaFoldDB" id="A0A061SCH0"/>
<feature type="compositionally biased region" description="Low complexity" evidence="1">
    <location>
        <begin position="75"/>
        <end position="105"/>
    </location>
</feature>
<reference evidence="2" key="1">
    <citation type="submission" date="2014-05" db="EMBL/GenBank/DDBJ databases">
        <title>The transcriptome of the halophilic microalga Tetraselmis sp. GSL018 isolated from the Great Salt Lake, Utah.</title>
        <authorList>
            <person name="Jinkerson R.E."/>
            <person name="D'Adamo S."/>
            <person name="Posewitz M.C."/>
        </authorList>
    </citation>
    <scope>NUCLEOTIDE SEQUENCE</scope>
    <source>
        <strain evidence="2">GSL018</strain>
    </source>
</reference>
<name>A0A061SCH0_9CHLO</name>
<dbReference type="EMBL" id="GBEZ01004496">
    <property type="protein sequence ID" value="JAC80724.1"/>
    <property type="molecule type" value="Transcribed_RNA"/>
</dbReference>
<sequence>MPKKNPRFHSPLLCPFPLLPVDPVLLLPPPLLCSNSPPLLSHPRLSHGPVGGLTCLREGLPESPPPLSTPRLGWSSPGSRATTTPRRSSSSTSRSATTLTSPSTRNLRAARRSPRLLGSRAYCRMCQKCGRNLGFPLRAPCTGNQCCCGVSFPLADFL</sequence>
<proteinExistence type="predicted"/>
<protein>
    <submittedName>
        <fullName evidence="2">Uncharacterized protein</fullName>
    </submittedName>
</protein>
<feature type="region of interest" description="Disordered" evidence="1">
    <location>
        <begin position="56"/>
        <end position="108"/>
    </location>
</feature>
<gene>
    <name evidence="2" type="ORF">TSPGSL018_9630</name>
</gene>